<dbReference type="InterPro" id="IPR011991">
    <property type="entry name" value="ArsR-like_HTH"/>
</dbReference>
<dbReference type="PRINTS" id="PR00778">
    <property type="entry name" value="HTHARSR"/>
</dbReference>
<dbReference type="InterPro" id="IPR051081">
    <property type="entry name" value="HTH_MetalResp_TranReg"/>
</dbReference>
<feature type="domain" description="HTH arsR-type" evidence="4">
    <location>
        <begin position="11"/>
        <end position="105"/>
    </location>
</feature>
<dbReference type="CDD" id="cd00090">
    <property type="entry name" value="HTH_ARSR"/>
    <property type="match status" value="1"/>
</dbReference>
<dbReference type="EMBL" id="BAAABW010000026">
    <property type="protein sequence ID" value="GAA0363655.1"/>
    <property type="molecule type" value="Genomic_DNA"/>
</dbReference>
<evidence type="ECO:0000313" key="6">
    <source>
        <dbReference type="Proteomes" id="UP001500063"/>
    </source>
</evidence>
<dbReference type="Proteomes" id="UP001500063">
    <property type="component" value="Unassembled WGS sequence"/>
</dbReference>
<sequence>MAASGGADADAPTQALDAAALMFGLLASPLRLHIVWVLAQGESDVTQLALRVGARAQAVSQHLARLKLAGAVRARSEGRHQIYEMTDPRLSASARAMLALAAPDVDADGLSA</sequence>
<evidence type="ECO:0000313" key="5">
    <source>
        <dbReference type="EMBL" id="GAA0363655.1"/>
    </source>
</evidence>
<dbReference type="Pfam" id="PF01022">
    <property type="entry name" value="HTH_5"/>
    <property type="match status" value="1"/>
</dbReference>
<keyword evidence="3" id="KW-0804">Transcription</keyword>
<dbReference type="InterPro" id="IPR036390">
    <property type="entry name" value="WH_DNA-bd_sf"/>
</dbReference>
<proteinExistence type="predicted"/>
<dbReference type="RefSeq" id="WP_344120584.1">
    <property type="nucleotide sequence ID" value="NZ_BAAABW010000026.1"/>
</dbReference>
<reference evidence="6" key="1">
    <citation type="journal article" date="2019" name="Int. J. Syst. Evol. Microbiol.">
        <title>The Global Catalogue of Microorganisms (GCM) 10K type strain sequencing project: providing services to taxonomists for standard genome sequencing and annotation.</title>
        <authorList>
            <consortium name="The Broad Institute Genomics Platform"/>
            <consortium name="The Broad Institute Genome Sequencing Center for Infectious Disease"/>
            <person name="Wu L."/>
            <person name="Ma J."/>
        </authorList>
    </citation>
    <scope>NUCLEOTIDE SEQUENCE [LARGE SCALE GENOMIC DNA]</scope>
    <source>
        <strain evidence="6">JCM 4565</strain>
    </source>
</reference>
<organism evidence="5 6">
    <name type="scientific">Streptomyces blastmyceticus</name>
    <dbReference type="NCBI Taxonomy" id="68180"/>
    <lineage>
        <taxon>Bacteria</taxon>
        <taxon>Bacillati</taxon>
        <taxon>Actinomycetota</taxon>
        <taxon>Actinomycetes</taxon>
        <taxon>Kitasatosporales</taxon>
        <taxon>Streptomycetaceae</taxon>
        <taxon>Streptomyces</taxon>
    </lineage>
</organism>
<name>A0ABP3H8W0_9ACTN</name>
<dbReference type="SUPFAM" id="SSF46785">
    <property type="entry name" value="Winged helix' DNA-binding domain"/>
    <property type="match status" value="1"/>
</dbReference>
<dbReference type="Gene3D" id="1.10.10.10">
    <property type="entry name" value="Winged helix-like DNA-binding domain superfamily/Winged helix DNA-binding domain"/>
    <property type="match status" value="1"/>
</dbReference>
<evidence type="ECO:0000256" key="1">
    <source>
        <dbReference type="ARBA" id="ARBA00023015"/>
    </source>
</evidence>
<evidence type="ECO:0000256" key="3">
    <source>
        <dbReference type="ARBA" id="ARBA00023163"/>
    </source>
</evidence>
<protein>
    <submittedName>
        <fullName evidence="5">Metalloregulator ArsR/SmtB family transcription factor</fullName>
    </submittedName>
</protein>
<dbReference type="InterPro" id="IPR001845">
    <property type="entry name" value="HTH_ArsR_DNA-bd_dom"/>
</dbReference>
<dbReference type="PANTHER" id="PTHR33154">
    <property type="entry name" value="TRANSCRIPTIONAL REGULATOR, ARSR FAMILY"/>
    <property type="match status" value="1"/>
</dbReference>
<dbReference type="SMART" id="SM00418">
    <property type="entry name" value="HTH_ARSR"/>
    <property type="match status" value="1"/>
</dbReference>
<gene>
    <name evidence="5" type="ORF">GCM10010319_46780</name>
</gene>
<dbReference type="InterPro" id="IPR036388">
    <property type="entry name" value="WH-like_DNA-bd_sf"/>
</dbReference>
<dbReference type="PROSITE" id="PS50987">
    <property type="entry name" value="HTH_ARSR_2"/>
    <property type="match status" value="1"/>
</dbReference>
<dbReference type="PANTHER" id="PTHR33154:SF33">
    <property type="entry name" value="TRANSCRIPTIONAL REPRESSOR SDPR"/>
    <property type="match status" value="1"/>
</dbReference>
<evidence type="ECO:0000259" key="4">
    <source>
        <dbReference type="PROSITE" id="PS50987"/>
    </source>
</evidence>
<comment type="caution">
    <text evidence="5">The sequence shown here is derived from an EMBL/GenBank/DDBJ whole genome shotgun (WGS) entry which is preliminary data.</text>
</comment>
<keyword evidence="2" id="KW-0238">DNA-binding</keyword>
<evidence type="ECO:0000256" key="2">
    <source>
        <dbReference type="ARBA" id="ARBA00023125"/>
    </source>
</evidence>
<keyword evidence="6" id="KW-1185">Reference proteome</keyword>
<dbReference type="NCBIfam" id="NF033788">
    <property type="entry name" value="HTH_metalloreg"/>
    <property type="match status" value="1"/>
</dbReference>
<keyword evidence="1" id="KW-0805">Transcription regulation</keyword>
<accession>A0ABP3H8W0</accession>